<dbReference type="InterPro" id="IPR043198">
    <property type="entry name" value="Cyclin/Ssn8"/>
</dbReference>
<dbReference type="InterPro" id="IPR031658">
    <property type="entry name" value="Cyclin_C_2"/>
</dbReference>
<protein>
    <submittedName>
        <fullName evidence="3">Cyclin-C-like isoform X2</fullName>
    </submittedName>
</protein>
<dbReference type="SUPFAM" id="SSF47954">
    <property type="entry name" value="Cyclin-like"/>
    <property type="match status" value="1"/>
</dbReference>
<accession>A0A3S3PHV0</accession>
<keyword evidence="1" id="KW-0195">Cyclin</keyword>
<proteinExistence type="predicted"/>
<evidence type="ECO:0000313" key="4">
    <source>
        <dbReference type="Proteomes" id="UP000285301"/>
    </source>
</evidence>
<keyword evidence="4" id="KW-1185">Reference proteome</keyword>
<dbReference type="InterPro" id="IPR036915">
    <property type="entry name" value="Cyclin-like_sf"/>
</dbReference>
<dbReference type="CDD" id="cd20514">
    <property type="entry name" value="CYCLIN_CCNC_rpt2"/>
    <property type="match status" value="1"/>
</dbReference>
<evidence type="ECO:0000259" key="2">
    <source>
        <dbReference type="Pfam" id="PF16899"/>
    </source>
</evidence>
<dbReference type="GO" id="GO:0016538">
    <property type="term" value="F:cyclin-dependent protein serine/threonine kinase regulator activity"/>
    <property type="evidence" value="ECO:0007669"/>
    <property type="project" value="InterPro"/>
</dbReference>
<dbReference type="OrthoDB" id="10266018at2759"/>
<dbReference type="STRING" id="1965070.A0A3S3PHV0"/>
<dbReference type="GO" id="GO:0006357">
    <property type="term" value="P:regulation of transcription by RNA polymerase II"/>
    <property type="evidence" value="ECO:0007669"/>
    <property type="project" value="InterPro"/>
</dbReference>
<sequence>DCCLIVYHPYRPLVQYVQDLKEMRDPKEHNSKESKDDILNISWNVVNDTYRTDIPLLYAPHLISIGTNEFFINVDELTVFLKQIACMQVACVIAQKDYYKQWFAELNVDLDKILEITRQILNLYEMWKNFDDKKEIGPLLAKMPKPKTQPSR</sequence>
<feature type="non-terminal residue" evidence="3">
    <location>
        <position position="1"/>
    </location>
</feature>
<evidence type="ECO:0000313" key="3">
    <source>
        <dbReference type="EMBL" id="RWS01346.1"/>
    </source>
</evidence>
<dbReference type="PANTHER" id="PTHR10026">
    <property type="entry name" value="CYCLIN"/>
    <property type="match status" value="1"/>
</dbReference>
<feature type="domain" description="Cyclin C-terminal" evidence="2">
    <location>
        <begin position="8"/>
        <end position="65"/>
    </location>
</feature>
<dbReference type="EMBL" id="NCKU01009350">
    <property type="protein sequence ID" value="RWS01346.1"/>
    <property type="molecule type" value="Genomic_DNA"/>
</dbReference>
<organism evidence="3 4">
    <name type="scientific">Dinothrombium tinctorium</name>
    <dbReference type="NCBI Taxonomy" id="1965070"/>
    <lineage>
        <taxon>Eukaryota</taxon>
        <taxon>Metazoa</taxon>
        <taxon>Ecdysozoa</taxon>
        <taxon>Arthropoda</taxon>
        <taxon>Chelicerata</taxon>
        <taxon>Arachnida</taxon>
        <taxon>Acari</taxon>
        <taxon>Acariformes</taxon>
        <taxon>Trombidiformes</taxon>
        <taxon>Prostigmata</taxon>
        <taxon>Anystina</taxon>
        <taxon>Parasitengona</taxon>
        <taxon>Trombidioidea</taxon>
        <taxon>Trombidiidae</taxon>
        <taxon>Dinothrombium</taxon>
    </lineage>
</organism>
<dbReference type="Gene3D" id="1.10.472.10">
    <property type="entry name" value="Cyclin-like"/>
    <property type="match status" value="1"/>
</dbReference>
<dbReference type="Pfam" id="PF16899">
    <property type="entry name" value="Cyclin_C_2"/>
    <property type="match status" value="1"/>
</dbReference>
<dbReference type="Proteomes" id="UP000285301">
    <property type="component" value="Unassembled WGS sequence"/>
</dbReference>
<comment type="caution">
    <text evidence="3">The sequence shown here is derived from an EMBL/GenBank/DDBJ whole genome shotgun (WGS) entry which is preliminary data.</text>
</comment>
<gene>
    <name evidence="3" type="ORF">B4U79_14887</name>
</gene>
<reference evidence="3 4" key="1">
    <citation type="journal article" date="2018" name="Gigascience">
        <title>Genomes of trombidid mites reveal novel predicted allergens and laterally-transferred genes associated with secondary metabolism.</title>
        <authorList>
            <person name="Dong X."/>
            <person name="Chaisiri K."/>
            <person name="Xia D."/>
            <person name="Armstrong S.D."/>
            <person name="Fang Y."/>
            <person name="Donnelly M.J."/>
            <person name="Kadowaki T."/>
            <person name="McGarry J.W."/>
            <person name="Darby A.C."/>
            <person name="Makepeace B.L."/>
        </authorList>
    </citation>
    <scope>NUCLEOTIDE SEQUENCE [LARGE SCALE GENOMIC DNA]</scope>
    <source>
        <strain evidence="3">UoL-WK</strain>
    </source>
</reference>
<name>A0A3S3PHV0_9ACAR</name>
<dbReference type="AlphaFoldDB" id="A0A3S3PHV0"/>
<evidence type="ECO:0000256" key="1">
    <source>
        <dbReference type="ARBA" id="ARBA00023127"/>
    </source>
</evidence>